<dbReference type="CDD" id="cd06438">
    <property type="entry name" value="EpsO_like"/>
    <property type="match status" value="1"/>
</dbReference>
<dbReference type="EMBL" id="LVLH01000031">
    <property type="protein sequence ID" value="OAB48918.1"/>
    <property type="molecule type" value="Genomic_DNA"/>
</dbReference>
<keyword evidence="4" id="KW-0472">Membrane</keyword>
<dbReference type="STRING" id="29557.MGALLINA_03580"/>
<dbReference type="Proteomes" id="UP000076983">
    <property type="component" value="Unassembled WGS sequence"/>
</dbReference>
<evidence type="ECO:0000313" key="6">
    <source>
        <dbReference type="Proteomes" id="UP000076983"/>
    </source>
</evidence>
<evidence type="ECO:0000256" key="1">
    <source>
        <dbReference type="ARBA" id="ARBA00006739"/>
    </source>
</evidence>
<dbReference type="AlphaFoldDB" id="A0A168RF33"/>
<evidence type="ECO:0000256" key="4">
    <source>
        <dbReference type="SAM" id="Phobius"/>
    </source>
</evidence>
<dbReference type="RefSeq" id="WP_063626149.1">
    <property type="nucleotide sequence ID" value="NZ_LVLH01000031.1"/>
</dbReference>
<name>A0A168RF33_9BACT</name>
<dbReference type="GO" id="GO:0016757">
    <property type="term" value="F:glycosyltransferase activity"/>
    <property type="evidence" value="ECO:0007669"/>
    <property type="project" value="UniProtKB-KW"/>
</dbReference>
<keyword evidence="2 5" id="KW-0328">Glycosyltransferase</keyword>
<evidence type="ECO:0000256" key="2">
    <source>
        <dbReference type="ARBA" id="ARBA00022676"/>
    </source>
</evidence>
<dbReference type="InterPro" id="IPR029044">
    <property type="entry name" value="Nucleotide-diphossugar_trans"/>
</dbReference>
<dbReference type="Gene3D" id="3.90.550.10">
    <property type="entry name" value="Spore Coat Polysaccharide Biosynthesis Protein SpsA, Chain A"/>
    <property type="match status" value="1"/>
</dbReference>
<dbReference type="OrthoDB" id="9797391at2"/>
<comment type="similarity">
    <text evidence="1">Belongs to the glycosyltransferase 2 family.</text>
</comment>
<gene>
    <name evidence="5" type="ORF">MGALLINA_03580</name>
</gene>
<keyword evidence="4" id="KW-1133">Transmembrane helix</keyword>
<proteinExistence type="inferred from homology"/>
<feature type="transmembrane region" description="Helical" evidence="4">
    <location>
        <begin position="323"/>
        <end position="346"/>
    </location>
</feature>
<dbReference type="PANTHER" id="PTHR43630:SF1">
    <property type="entry name" value="POLY-BETA-1,6-N-ACETYL-D-GLUCOSAMINE SYNTHASE"/>
    <property type="match status" value="1"/>
</dbReference>
<evidence type="ECO:0000256" key="3">
    <source>
        <dbReference type="ARBA" id="ARBA00022679"/>
    </source>
</evidence>
<feature type="transmembrane region" description="Helical" evidence="4">
    <location>
        <begin position="12"/>
        <end position="33"/>
    </location>
</feature>
<feature type="transmembrane region" description="Helical" evidence="4">
    <location>
        <begin position="353"/>
        <end position="381"/>
    </location>
</feature>
<accession>A0A168RF33</accession>
<dbReference type="Pfam" id="PF13641">
    <property type="entry name" value="Glyco_tranf_2_3"/>
    <property type="match status" value="1"/>
</dbReference>
<sequence>MQWDTNKLSFSFFWVFLGITLFLFLIAIIFHYFKFQYFFYAFFNRKKAQNIFPKAEKQHYFTYLIPARDESKVIENLLKSIKNQTYDSNKINVVIGVENLNDPTVKIAKEYNFNIYLRQNFEIKGKGQLVNEMINFVNQNNLLTDAFIIMDADNLLDANFTDAMNNAYNQGYDVAVGYRNNKNWNSSWVSACSGLTFSRFSHLENLKRTKNGTTIQLSGTGFYISKKQIEKFGGWNFFTLTEDLELTINMALDNTKCAYVSDAIFYDEQPIKLNDANKQRLRWIKGHNQLFRKYRKSLNEALFKKSQSNKVGCFELKFQAVSFASFILSIIFIIATISLGIWTFYISHLNQKILITIISNLIAILLGLIIYYFSIVIYTALSIYADPRVAMTTKMKWKACFMQPIYLFWYIPLFIKALCKKEVQWTKIDHSINIDLNDLQNK</sequence>
<reference evidence="5 6" key="1">
    <citation type="submission" date="2016-03" db="EMBL/GenBank/DDBJ databases">
        <title>Genome sequence of Mycoplasma gallinarum strain Mgn_IPT.</title>
        <authorList>
            <person name="Yacoub E."/>
            <person name="Sirand-Pugnet P."/>
            <person name="Barre A."/>
            <person name="Maurier F."/>
            <person name="Blanchard A."/>
            <person name="Ben Abdelmoumen B.M."/>
        </authorList>
    </citation>
    <scope>NUCLEOTIDE SEQUENCE [LARGE SCALE GENOMIC DNA]</scope>
    <source>
        <strain evidence="5 6">Mgn_IPT</strain>
    </source>
</reference>
<organism evidence="5 6">
    <name type="scientific">Mycoplasmopsis gallinarum</name>
    <dbReference type="NCBI Taxonomy" id="29557"/>
    <lineage>
        <taxon>Bacteria</taxon>
        <taxon>Bacillati</taxon>
        <taxon>Mycoplasmatota</taxon>
        <taxon>Mycoplasmoidales</taxon>
        <taxon>Metamycoplasmataceae</taxon>
        <taxon>Mycoplasmopsis</taxon>
    </lineage>
</organism>
<keyword evidence="3 5" id="KW-0808">Transferase</keyword>
<feature type="transmembrane region" description="Helical" evidence="4">
    <location>
        <begin position="401"/>
        <end position="419"/>
    </location>
</feature>
<comment type="caution">
    <text evidence="5">The sequence shown here is derived from an EMBL/GenBank/DDBJ whole genome shotgun (WGS) entry which is preliminary data.</text>
</comment>
<dbReference type="PANTHER" id="PTHR43630">
    <property type="entry name" value="POLY-BETA-1,6-N-ACETYL-D-GLUCOSAMINE SYNTHASE"/>
    <property type="match status" value="1"/>
</dbReference>
<dbReference type="PATRIC" id="fig|29557.3.peg.346"/>
<keyword evidence="4" id="KW-0812">Transmembrane</keyword>
<protein>
    <submittedName>
        <fullName evidence="5">N-acetylglucosaminyltransferase</fullName>
    </submittedName>
</protein>
<evidence type="ECO:0000313" key="5">
    <source>
        <dbReference type="EMBL" id="OAB48918.1"/>
    </source>
</evidence>
<keyword evidence="6" id="KW-1185">Reference proteome</keyword>
<dbReference type="SUPFAM" id="SSF53448">
    <property type="entry name" value="Nucleotide-diphospho-sugar transferases"/>
    <property type="match status" value="1"/>
</dbReference>